<keyword evidence="2" id="KW-0648">Protein biosynthesis</keyword>
<reference evidence="2 3" key="1">
    <citation type="submission" date="2020-07" db="EMBL/GenBank/DDBJ databases">
        <title>Halieaceae bacterium, F7430, whole genome shotgun sequencing project.</title>
        <authorList>
            <person name="Jiang S."/>
            <person name="Liu Z.W."/>
            <person name="Du Z.J."/>
        </authorList>
    </citation>
    <scope>NUCLEOTIDE SEQUENCE [LARGE SCALE GENOMIC DNA]</scope>
    <source>
        <strain evidence="2 3">F7430</strain>
    </source>
</reference>
<dbReference type="GO" id="GO:0003746">
    <property type="term" value="F:translation elongation factor activity"/>
    <property type="evidence" value="ECO:0007669"/>
    <property type="project" value="UniProtKB-KW"/>
</dbReference>
<name>A0A7W2YKZ2_9GAMM</name>
<dbReference type="RefSeq" id="WP_182174086.1">
    <property type="nucleotide sequence ID" value="NZ_JACFXU010000017.1"/>
</dbReference>
<evidence type="ECO:0000259" key="1">
    <source>
        <dbReference type="Pfam" id="PF01272"/>
    </source>
</evidence>
<dbReference type="Gene3D" id="3.10.50.30">
    <property type="entry name" value="Transcription elongation factor, GreA/GreB, C-terminal domain"/>
    <property type="match status" value="1"/>
</dbReference>
<evidence type="ECO:0000313" key="3">
    <source>
        <dbReference type="Proteomes" id="UP000539350"/>
    </source>
</evidence>
<dbReference type="InterPro" id="IPR001437">
    <property type="entry name" value="Tscrpt_elong_fac_GreA/B_C"/>
</dbReference>
<dbReference type="EMBL" id="JACFXU010000017">
    <property type="protein sequence ID" value="MBA6413883.1"/>
    <property type="molecule type" value="Genomic_DNA"/>
</dbReference>
<dbReference type="InterPro" id="IPR036953">
    <property type="entry name" value="GreA/GreB_C_sf"/>
</dbReference>
<dbReference type="AlphaFoldDB" id="A0A7W2YKZ2"/>
<dbReference type="PROSITE" id="PS00830">
    <property type="entry name" value="GREAB_2"/>
    <property type="match status" value="1"/>
</dbReference>
<keyword evidence="2" id="KW-0251">Elongation factor</keyword>
<dbReference type="Pfam" id="PF01272">
    <property type="entry name" value="GreA_GreB"/>
    <property type="match status" value="1"/>
</dbReference>
<dbReference type="SUPFAM" id="SSF54534">
    <property type="entry name" value="FKBP-like"/>
    <property type="match status" value="1"/>
</dbReference>
<dbReference type="GO" id="GO:0003677">
    <property type="term" value="F:DNA binding"/>
    <property type="evidence" value="ECO:0007669"/>
    <property type="project" value="InterPro"/>
</dbReference>
<evidence type="ECO:0000313" key="2">
    <source>
        <dbReference type="EMBL" id="MBA6413883.1"/>
    </source>
</evidence>
<comment type="caution">
    <text evidence="2">The sequence shown here is derived from an EMBL/GenBank/DDBJ whole genome shotgun (WGS) entry which is preliminary data.</text>
</comment>
<gene>
    <name evidence="2" type="ORF">H2508_12250</name>
</gene>
<proteinExistence type="predicted"/>
<organism evidence="2 3">
    <name type="scientific">Sediminihaliea albiluteola</name>
    <dbReference type="NCBI Taxonomy" id="2758564"/>
    <lineage>
        <taxon>Bacteria</taxon>
        <taxon>Pseudomonadati</taxon>
        <taxon>Pseudomonadota</taxon>
        <taxon>Gammaproteobacteria</taxon>
        <taxon>Cellvibrionales</taxon>
        <taxon>Halieaceae</taxon>
        <taxon>Sediminihaliea</taxon>
    </lineage>
</organism>
<dbReference type="InterPro" id="IPR018151">
    <property type="entry name" value="TF_GreA/GreB_CS"/>
</dbReference>
<sequence length="126" mass="13643">MSVSWSSRLEQYLLLHGPQVYLQPLSLSRVLSHLERSDMDNPSDQSAEQVIEPGSQVKLLDKSSGELLDLRIAVPGNRVKHDSGLSVSAFSPLGSELLGLKEGESAVVSVLGIRSKFFVSKIEAPA</sequence>
<feature type="domain" description="Transcription elongation factor GreA/GreB C-terminal" evidence="1">
    <location>
        <begin position="48"/>
        <end position="123"/>
    </location>
</feature>
<dbReference type="Proteomes" id="UP000539350">
    <property type="component" value="Unassembled WGS sequence"/>
</dbReference>
<keyword evidence="3" id="KW-1185">Reference proteome</keyword>
<accession>A0A7W2YKZ2</accession>
<dbReference type="GO" id="GO:0032784">
    <property type="term" value="P:regulation of DNA-templated transcription elongation"/>
    <property type="evidence" value="ECO:0007669"/>
    <property type="project" value="InterPro"/>
</dbReference>
<protein>
    <submittedName>
        <fullName evidence="2">GreA/GreB family elongation factor</fullName>
    </submittedName>
</protein>